<dbReference type="EMBL" id="CYXY01000022">
    <property type="protein sequence ID" value="CUN14608.1"/>
    <property type="molecule type" value="Genomic_DNA"/>
</dbReference>
<dbReference type="RefSeq" id="WP_330626818.1">
    <property type="nucleotide sequence ID" value="NZ_JBCOBJ010000012.1"/>
</dbReference>
<evidence type="ECO:0000313" key="1">
    <source>
        <dbReference type="EMBL" id="CUN14608.1"/>
    </source>
</evidence>
<dbReference type="Proteomes" id="UP000095553">
    <property type="component" value="Unassembled WGS sequence"/>
</dbReference>
<accession>A0A173UM18</accession>
<dbReference type="InterPro" id="IPR037238">
    <property type="entry name" value="YbiA-like_sf"/>
</dbReference>
<protein>
    <submittedName>
        <fullName evidence="1">Domain of uncharacterized function (DUF1768)</fullName>
    </submittedName>
</protein>
<proteinExistence type="predicted"/>
<dbReference type="Gene3D" id="1.10.357.40">
    <property type="entry name" value="YbiA-like"/>
    <property type="match status" value="1"/>
</dbReference>
<evidence type="ECO:0000313" key="2">
    <source>
        <dbReference type="Proteomes" id="UP000095553"/>
    </source>
</evidence>
<dbReference type="SUPFAM" id="SSF143990">
    <property type="entry name" value="YbiA-like"/>
    <property type="match status" value="1"/>
</dbReference>
<reference evidence="1 2" key="1">
    <citation type="submission" date="2015-09" db="EMBL/GenBank/DDBJ databases">
        <authorList>
            <consortium name="Pathogen Informatics"/>
        </authorList>
    </citation>
    <scope>NUCLEOTIDE SEQUENCE [LARGE SCALE GENOMIC DNA]</scope>
    <source>
        <strain evidence="1 2">2789STDY5834959</strain>
    </source>
</reference>
<gene>
    <name evidence="1" type="ORF">ERS852571_02814</name>
</gene>
<sequence length="48" mass="5755">MEIICFHNPDEENGYLSNWYESKFIVDHVKFSSMEQFMVYEGLIAKFS</sequence>
<name>A0A173UM18_ANAHA</name>
<dbReference type="AlphaFoldDB" id="A0A173UM18"/>
<organism evidence="1 2">
    <name type="scientific">Anaerostipes hadrus</name>
    <dbReference type="NCBI Taxonomy" id="649756"/>
    <lineage>
        <taxon>Bacteria</taxon>
        <taxon>Bacillati</taxon>
        <taxon>Bacillota</taxon>
        <taxon>Clostridia</taxon>
        <taxon>Lachnospirales</taxon>
        <taxon>Lachnospiraceae</taxon>
        <taxon>Anaerostipes</taxon>
    </lineage>
</organism>